<dbReference type="SUPFAM" id="SSF103473">
    <property type="entry name" value="MFS general substrate transporter"/>
    <property type="match status" value="1"/>
</dbReference>
<comment type="similarity">
    <text evidence="2">Belongs to the SLC29A/ENT transporter (TC 2.A.57) family.</text>
</comment>
<evidence type="ECO:0000313" key="9">
    <source>
        <dbReference type="Proteomes" id="UP000038040"/>
    </source>
</evidence>
<organism evidence="9 11">
    <name type="scientific">Dracunculus medinensis</name>
    <name type="common">Guinea worm</name>
    <dbReference type="NCBI Taxonomy" id="318479"/>
    <lineage>
        <taxon>Eukaryota</taxon>
        <taxon>Metazoa</taxon>
        <taxon>Ecdysozoa</taxon>
        <taxon>Nematoda</taxon>
        <taxon>Chromadorea</taxon>
        <taxon>Rhabditida</taxon>
        <taxon>Spirurina</taxon>
        <taxon>Dracunculoidea</taxon>
        <taxon>Dracunculidae</taxon>
        <taxon>Dracunculus</taxon>
    </lineage>
</organism>
<dbReference type="EMBL" id="UYYG01000001">
    <property type="protein sequence ID" value="VDN50123.1"/>
    <property type="molecule type" value="Genomic_DNA"/>
</dbReference>
<evidence type="ECO:0000313" key="11">
    <source>
        <dbReference type="WBParaSite" id="DME_0000286701-mRNA-1"/>
    </source>
</evidence>
<keyword evidence="4 7" id="KW-0812">Transmembrane</keyword>
<evidence type="ECO:0000256" key="4">
    <source>
        <dbReference type="ARBA" id="ARBA00022692"/>
    </source>
</evidence>
<evidence type="ECO:0000313" key="8">
    <source>
        <dbReference type="EMBL" id="VDN50123.1"/>
    </source>
</evidence>
<dbReference type="Proteomes" id="UP000274756">
    <property type="component" value="Unassembled WGS sequence"/>
</dbReference>
<dbReference type="GO" id="GO:0005337">
    <property type="term" value="F:nucleoside transmembrane transporter activity"/>
    <property type="evidence" value="ECO:0007669"/>
    <property type="project" value="InterPro"/>
</dbReference>
<dbReference type="AlphaFoldDB" id="A0A158Q3Q1"/>
<feature type="transmembrane region" description="Helical" evidence="7">
    <location>
        <begin position="208"/>
        <end position="228"/>
    </location>
</feature>
<keyword evidence="5 7" id="KW-1133">Transmembrane helix</keyword>
<dbReference type="PANTHER" id="PTHR10332:SF88">
    <property type="entry name" value="EQUILIBRATIVE NUCLEOSIDE TRANSPORTER 1, ISOFORM A"/>
    <property type="match status" value="1"/>
</dbReference>
<dbReference type="PANTHER" id="PTHR10332">
    <property type="entry name" value="EQUILIBRATIVE NUCLEOSIDE TRANSPORTER"/>
    <property type="match status" value="1"/>
</dbReference>
<evidence type="ECO:0000256" key="3">
    <source>
        <dbReference type="ARBA" id="ARBA00022448"/>
    </source>
</evidence>
<sequence length="280" mass="31127">MLFSSLASFAAVGLVLCGMFSFVAQFPPKYMRTFISGQSLSCILSAILSIFCQAFTSNNINDGRLFFFITIIWAIISICLFCYLANSKELKTFILKDSDDTNRIASIDSQDGESDQVNLIGYEPDGDDFSRNVLSICSDVKYELISISLIFFVTCIVFPSITSLARSYSRNGIWKDYFTSISFLLFNCSDAIGRLLSSAVNLNAKTLIVVSTLRLIFVPLICFCNVQPRYHSTTIFNSDLLYISFIISFSFTNGLFLSSAIVSATMPGSFKLLAFNKDLT</sequence>
<feature type="transmembrane region" description="Helical" evidence="7">
    <location>
        <begin position="144"/>
        <end position="165"/>
    </location>
</feature>
<reference evidence="8 10" key="2">
    <citation type="submission" date="2018-11" db="EMBL/GenBank/DDBJ databases">
        <authorList>
            <consortium name="Pathogen Informatics"/>
        </authorList>
    </citation>
    <scope>NUCLEOTIDE SEQUENCE [LARGE SCALE GENOMIC DNA]</scope>
</reference>
<dbReference type="Proteomes" id="UP000038040">
    <property type="component" value="Unplaced"/>
</dbReference>
<evidence type="ECO:0000313" key="10">
    <source>
        <dbReference type="Proteomes" id="UP000274756"/>
    </source>
</evidence>
<protein>
    <submittedName>
        <fullName evidence="11">Equilibrative nucleoside transporter</fullName>
    </submittedName>
</protein>
<keyword evidence="6 7" id="KW-0472">Membrane</keyword>
<name>A0A158Q3Q1_DRAME</name>
<feature type="transmembrane region" description="Helical" evidence="7">
    <location>
        <begin position="35"/>
        <end position="56"/>
    </location>
</feature>
<comment type="subcellular location">
    <subcellularLocation>
        <location evidence="1">Membrane</location>
        <topology evidence="1">Multi-pass membrane protein</topology>
    </subcellularLocation>
</comment>
<dbReference type="InterPro" id="IPR002259">
    <property type="entry name" value="Eqnu_transpt"/>
</dbReference>
<accession>A0A158Q3Q1</accession>
<keyword evidence="3" id="KW-0813">Transport</keyword>
<dbReference type="WBParaSite" id="DME_0000286701-mRNA-1">
    <property type="protein sequence ID" value="DME_0000286701-mRNA-1"/>
    <property type="gene ID" value="DME_0000286701"/>
</dbReference>
<feature type="transmembrane region" description="Helical" evidence="7">
    <location>
        <begin position="177"/>
        <end position="196"/>
    </location>
</feature>
<evidence type="ECO:0000256" key="7">
    <source>
        <dbReference type="SAM" id="Phobius"/>
    </source>
</evidence>
<dbReference type="GO" id="GO:0005886">
    <property type="term" value="C:plasma membrane"/>
    <property type="evidence" value="ECO:0007669"/>
    <property type="project" value="TreeGrafter"/>
</dbReference>
<reference evidence="11" key="1">
    <citation type="submission" date="2016-04" db="UniProtKB">
        <authorList>
            <consortium name="WormBaseParasite"/>
        </authorList>
    </citation>
    <scope>IDENTIFICATION</scope>
</reference>
<feature type="transmembrane region" description="Helical" evidence="7">
    <location>
        <begin position="65"/>
        <end position="86"/>
    </location>
</feature>
<dbReference type="OrthoDB" id="1856718at2759"/>
<feature type="transmembrane region" description="Helical" evidence="7">
    <location>
        <begin position="240"/>
        <end position="262"/>
    </location>
</feature>
<keyword evidence="10" id="KW-1185">Reference proteome</keyword>
<evidence type="ECO:0000256" key="1">
    <source>
        <dbReference type="ARBA" id="ARBA00004141"/>
    </source>
</evidence>
<evidence type="ECO:0000256" key="6">
    <source>
        <dbReference type="ARBA" id="ARBA00023136"/>
    </source>
</evidence>
<gene>
    <name evidence="8" type="ORF">DME_LOCUS96</name>
</gene>
<dbReference type="PRINTS" id="PR01130">
    <property type="entry name" value="DERENTRNSPRT"/>
</dbReference>
<dbReference type="InterPro" id="IPR036259">
    <property type="entry name" value="MFS_trans_sf"/>
</dbReference>
<evidence type="ECO:0000256" key="2">
    <source>
        <dbReference type="ARBA" id="ARBA00007965"/>
    </source>
</evidence>
<evidence type="ECO:0000256" key="5">
    <source>
        <dbReference type="ARBA" id="ARBA00022989"/>
    </source>
</evidence>
<dbReference type="Pfam" id="PF01733">
    <property type="entry name" value="Nucleoside_tran"/>
    <property type="match status" value="1"/>
</dbReference>
<proteinExistence type="inferred from homology"/>